<dbReference type="Pfam" id="PF00535">
    <property type="entry name" value="Glycos_transf_2"/>
    <property type="match status" value="1"/>
</dbReference>
<accession>A0A4Q2EG25</accession>
<evidence type="ECO:0000259" key="4">
    <source>
        <dbReference type="Pfam" id="PF00535"/>
    </source>
</evidence>
<keyword evidence="2" id="KW-0328">Glycosyltransferase</keyword>
<dbReference type="PANTHER" id="PTHR43685:SF5">
    <property type="entry name" value="GLYCOSYLTRANSFERASE EPSE-RELATED"/>
    <property type="match status" value="1"/>
</dbReference>
<dbReference type="Gene3D" id="3.90.550.10">
    <property type="entry name" value="Spore Coat Polysaccharide Biosynthesis Protein SpsA, Chain A"/>
    <property type="match status" value="1"/>
</dbReference>
<gene>
    <name evidence="5" type="ORF">C1706_08610</name>
</gene>
<keyword evidence="6" id="KW-1185">Reference proteome</keyword>
<evidence type="ECO:0000313" key="5">
    <source>
        <dbReference type="EMBL" id="RXW32209.1"/>
    </source>
</evidence>
<evidence type="ECO:0000256" key="3">
    <source>
        <dbReference type="ARBA" id="ARBA00022679"/>
    </source>
</evidence>
<dbReference type="SUPFAM" id="SSF53448">
    <property type="entry name" value="Nucleotide-diphospho-sugar transferases"/>
    <property type="match status" value="1"/>
</dbReference>
<evidence type="ECO:0000256" key="2">
    <source>
        <dbReference type="ARBA" id="ARBA00022676"/>
    </source>
</evidence>
<feature type="domain" description="Glycosyltransferase 2-like" evidence="4">
    <location>
        <begin position="8"/>
        <end position="167"/>
    </location>
</feature>
<dbReference type="AlphaFoldDB" id="A0A4Q2EG25"/>
<sequence>MGVSEPFSVLMSVYAGDDPAFFAAAVASVTVDQTLPPSELVLVVDGPVPEGIATVLRRIEAGEATGPVPVRLVALPRNGGLARALEAGLAACSHSIVARADADDLSLPQRFAVQLPMIASGYDLVGSALVEFAEEDGPDGMVRALPCDASDIAAMARFRDPFNHPTVVYRREAVEVAGGYEHLNKMEDYWLFARMIAHGARVANTDQVLVRYRVGAGAYRRRGGADMLRSELRLQWRMWRSGFTTTTQFARNIAVRGLYRFVPLRLRALMYRRMVRPSASMR</sequence>
<dbReference type="OrthoDB" id="7665907at2"/>
<dbReference type="InterPro" id="IPR050834">
    <property type="entry name" value="Glycosyltransf_2"/>
</dbReference>
<dbReference type="GO" id="GO:0016757">
    <property type="term" value="F:glycosyltransferase activity"/>
    <property type="evidence" value="ECO:0007669"/>
    <property type="project" value="UniProtKB-KW"/>
</dbReference>
<dbReference type="EMBL" id="PPCV01000005">
    <property type="protein sequence ID" value="RXW32209.1"/>
    <property type="molecule type" value="Genomic_DNA"/>
</dbReference>
<proteinExistence type="inferred from homology"/>
<evidence type="ECO:0000313" key="6">
    <source>
        <dbReference type="Proteomes" id="UP000290624"/>
    </source>
</evidence>
<dbReference type="InterPro" id="IPR029044">
    <property type="entry name" value="Nucleotide-diphossugar_trans"/>
</dbReference>
<protein>
    <submittedName>
        <fullName evidence="5">Glycosyl transferase</fullName>
    </submittedName>
</protein>
<reference evidence="5 6" key="1">
    <citation type="submission" date="2018-01" db="EMBL/GenBank/DDBJ databases">
        <title>Lactibacter flavus gen. nov., sp. nov., a novel bacterium of the family Propionibacteriaceae isolated from raw milk and dairy products.</title>
        <authorList>
            <person name="Wenning M."/>
            <person name="Breitenwieser F."/>
            <person name="Huptas C."/>
            <person name="von Neubeck M."/>
            <person name="Busse H.-J."/>
            <person name="Scherer S."/>
        </authorList>
    </citation>
    <scope>NUCLEOTIDE SEQUENCE [LARGE SCALE GENOMIC DNA]</scope>
    <source>
        <strain evidence="5 6">VG341</strain>
    </source>
</reference>
<comment type="similarity">
    <text evidence="1">Belongs to the glycosyltransferase 2 family.</text>
</comment>
<keyword evidence="3 5" id="KW-0808">Transferase</keyword>
<organism evidence="5 6">
    <name type="scientific">Propioniciclava flava</name>
    <dbReference type="NCBI Taxonomy" id="2072026"/>
    <lineage>
        <taxon>Bacteria</taxon>
        <taxon>Bacillati</taxon>
        <taxon>Actinomycetota</taxon>
        <taxon>Actinomycetes</taxon>
        <taxon>Propionibacteriales</taxon>
        <taxon>Propionibacteriaceae</taxon>
        <taxon>Propioniciclava</taxon>
    </lineage>
</organism>
<name>A0A4Q2EG25_9ACTN</name>
<dbReference type="Proteomes" id="UP000290624">
    <property type="component" value="Unassembled WGS sequence"/>
</dbReference>
<dbReference type="PANTHER" id="PTHR43685">
    <property type="entry name" value="GLYCOSYLTRANSFERASE"/>
    <property type="match status" value="1"/>
</dbReference>
<evidence type="ECO:0000256" key="1">
    <source>
        <dbReference type="ARBA" id="ARBA00006739"/>
    </source>
</evidence>
<comment type="caution">
    <text evidence="5">The sequence shown here is derived from an EMBL/GenBank/DDBJ whole genome shotgun (WGS) entry which is preliminary data.</text>
</comment>
<dbReference type="InterPro" id="IPR001173">
    <property type="entry name" value="Glyco_trans_2-like"/>
</dbReference>